<evidence type="ECO:0000313" key="1">
    <source>
        <dbReference type="EMBL" id="GFT30565.1"/>
    </source>
</evidence>
<protein>
    <submittedName>
        <fullName evidence="1">Uncharacterized protein</fullName>
    </submittedName>
</protein>
<organism evidence="1 2">
    <name type="scientific">Nephila pilipes</name>
    <name type="common">Giant wood spider</name>
    <name type="synonym">Nephila maculata</name>
    <dbReference type="NCBI Taxonomy" id="299642"/>
    <lineage>
        <taxon>Eukaryota</taxon>
        <taxon>Metazoa</taxon>
        <taxon>Ecdysozoa</taxon>
        <taxon>Arthropoda</taxon>
        <taxon>Chelicerata</taxon>
        <taxon>Arachnida</taxon>
        <taxon>Araneae</taxon>
        <taxon>Araneomorphae</taxon>
        <taxon>Entelegynae</taxon>
        <taxon>Araneoidea</taxon>
        <taxon>Nephilidae</taxon>
        <taxon>Nephila</taxon>
    </lineage>
</organism>
<gene>
    <name evidence="1" type="ORF">NPIL_199661</name>
</gene>
<proteinExistence type="predicted"/>
<keyword evidence="2" id="KW-1185">Reference proteome</keyword>
<dbReference type="OrthoDB" id="10584100at2759"/>
<reference evidence="1" key="1">
    <citation type="submission" date="2020-08" db="EMBL/GenBank/DDBJ databases">
        <title>Multicomponent nature underlies the extraordinary mechanical properties of spider dragline silk.</title>
        <authorList>
            <person name="Kono N."/>
            <person name="Nakamura H."/>
            <person name="Mori M."/>
            <person name="Yoshida Y."/>
            <person name="Ohtoshi R."/>
            <person name="Malay A.D."/>
            <person name="Moran D.A.P."/>
            <person name="Tomita M."/>
            <person name="Numata K."/>
            <person name="Arakawa K."/>
        </authorList>
    </citation>
    <scope>NUCLEOTIDE SEQUENCE</scope>
</reference>
<sequence>MTTQAVRHWLMGPAPFLGRGAPAISDGSVGGTHWVPPRICKLSLSWLAPLLGIKFSDKMYDFPDIQFRLSTAVKHEIESAADYSNIGDALNQPLDTEGLRFPSWHFMVLVLLLNYHRSANINVIKRKGLSEIGSSKRFLTPFVPQCRMASIETKHMSNNKAQQLEPPFKELRCPPQRGRCHRLLKPVKLFSCGNA</sequence>
<name>A0A8X6TNN6_NEPPI</name>
<evidence type="ECO:0000313" key="2">
    <source>
        <dbReference type="Proteomes" id="UP000887013"/>
    </source>
</evidence>
<accession>A0A8X6TNN6</accession>
<dbReference type="EMBL" id="BMAW01012816">
    <property type="protein sequence ID" value="GFT30565.1"/>
    <property type="molecule type" value="Genomic_DNA"/>
</dbReference>
<dbReference type="AlphaFoldDB" id="A0A8X6TNN6"/>
<dbReference type="Proteomes" id="UP000887013">
    <property type="component" value="Unassembled WGS sequence"/>
</dbReference>
<comment type="caution">
    <text evidence="1">The sequence shown here is derived from an EMBL/GenBank/DDBJ whole genome shotgun (WGS) entry which is preliminary data.</text>
</comment>